<organism evidence="1 2">
    <name type="scientific">Phycicoccus elongatus Lp2</name>
    <dbReference type="NCBI Taxonomy" id="1193181"/>
    <lineage>
        <taxon>Bacteria</taxon>
        <taxon>Bacillati</taxon>
        <taxon>Actinomycetota</taxon>
        <taxon>Actinomycetes</taxon>
        <taxon>Micrococcales</taxon>
        <taxon>Intrasporangiaceae</taxon>
        <taxon>Phycicoccus</taxon>
    </lineage>
</organism>
<evidence type="ECO:0000313" key="2">
    <source>
        <dbReference type="Proteomes" id="UP000013167"/>
    </source>
</evidence>
<comment type="caution">
    <text evidence="1">The sequence shown here is derived from an EMBL/GenBank/DDBJ whole genome shotgun (WGS) entry which is preliminary data.</text>
</comment>
<sequence>MPPRAPFRPRPLYKPLIAALDEAGVHSLVGVVALPNDASEALHRSLGFTHVGTMRELGHKFGKRIDCSYWQRMNPLPH</sequence>
<dbReference type="Proteomes" id="UP000013167">
    <property type="component" value="Unassembled WGS sequence"/>
</dbReference>
<evidence type="ECO:0000313" key="1">
    <source>
        <dbReference type="EMBL" id="CCH71440.1"/>
    </source>
</evidence>
<dbReference type="HOGENOM" id="CLU_2735277_0_0_11"/>
<dbReference type="Pfam" id="PF13420">
    <property type="entry name" value="Acetyltransf_4"/>
    <property type="match status" value="1"/>
</dbReference>
<keyword evidence="1" id="KW-0012">Acyltransferase</keyword>
<dbReference type="EMBL" id="CAIZ01000167">
    <property type="protein sequence ID" value="CCH71440.1"/>
    <property type="molecule type" value="Genomic_DNA"/>
</dbReference>
<dbReference type="InterPro" id="IPR016181">
    <property type="entry name" value="Acyl_CoA_acyltransferase"/>
</dbReference>
<dbReference type="eggNOG" id="COG1247">
    <property type="taxonomic scope" value="Bacteria"/>
</dbReference>
<keyword evidence="2" id="KW-1185">Reference proteome</keyword>
<accession>N0E5Q6</accession>
<dbReference type="RefSeq" id="WP_010851267.1">
    <property type="nucleotide sequence ID" value="NZ_HF570956.1"/>
</dbReference>
<dbReference type="GO" id="GO:0102971">
    <property type="term" value="F:phosphinothricin N-acetyltransferase activity"/>
    <property type="evidence" value="ECO:0007669"/>
    <property type="project" value="UniProtKB-EC"/>
</dbReference>
<proteinExistence type="predicted"/>
<dbReference type="EC" id="2.3.1.183" evidence="1"/>
<name>N0E5Q6_9MICO</name>
<dbReference type="SUPFAM" id="SSF55729">
    <property type="entry name" value="Acyl-CoA N-acyltransferases (Nat)"/>
    <property type="match status" value="1"/>
</dbReference>
<gene>
    <name evidence="1" type="ORF">BN10_930014</name>
</gene>
<dbReference type="OrthoDB" id="3173333at2"/>
<protein>
    <submittedName>
        <fullName evidence="1">Phosphinothricin N-acetyltransferase</fullName>
        <ecNumber evidence="1">2.3.1.183</ecNumber>
    </submittedName>
</protein>
<reference evidence="1 2" key="1">
    <citation type="journal article" date="2013" name="ISME J.">
        <title>A metabolic model for members of the genus Tetrasphaera involved in enhanced biological phosphorus removal.</title>
        <authorList>
            <person name="Kristiansen R."/>
            <person name="Nguyen H.T.T."/>
            <person name="Saunders A.M."/>
            <person name="Nielsen J.L."/>
            <person name="Wimmer R."/>
            <person name="Le V.Q."/>
            <person name="McIlroy S.J."/>
            <person name="Petrovski S."/>
            <person name="Seviour R.J."/>
            <person name="Calteau A."/>
            <person name="Nielsen K.L."/>
            <person name="Nielsen P.H."/>
        </authorList>
    </citation>
    <scope>NUCLEOTIDE SEQUENCE [LARGE SCALE GENOMIC DNA]</scope>
    <source>
        <strain evidence="1 2">Lp2</strain>
    </source>
</reference>
<keyword evidence="1" id="KW-0808">Transferase</keyword>
<dbReference type="AlphaFoldDB" id="N0E5Q6"/>
<dbReference type="Gene3D" id="3.40.630.30">
    <property type="match status" value="1"/>
</dbReference>
<dbReference type="STRING" id="1193181.BN10_930014"/>